<evidence type="ECO:0000313" key="2">
    <source>
        <dbReference type="EMBL" id="KRY07750.1"/>
    </source>
</evidence>
<protein>
    <submittedName>
        <fullName evidence="3">Uncharacterized protein</fullName>
    </submittedName>
</protein>
<proteinExistence type="predicted"/>
<evidence type="ECO:0000256" key="1">
    <source>
        <dbReference type="SAM" id="MobiDB-lite"/>
    </source>
</evidence>
<gene>
    <name evidence="3" type="ORF">T03_16029</name>
    <name evidence="2" type="ORF">T03_2415</name>
</gene>
<feature type="region of interest" description="Disordered" evidence="1">
    <location>
        <begin position="1"/>
        <end position="24"/>
    </location>
</feature>
<feature type="compositionally biased region" description="Polar residues" evidence="1">
    <location>
        <begin position="1"/>
        <end position="18"/>
    </location>
</feature>
<evidence type="ECO:0000313" key="4">
    <source>
        <dbReference type="Proteomes" id="UP000054653"/>
    </source>
</evidence>
<dbReference type="EMBL" id="JYDI01004072">
    <property type="protein sequence ID" value="KRY07750.1"/>
    <property type="molecule type" value="Genomic_DNA"/>
</dbReference>
<organism evidence="3 4">
    <name type="scientific">Trichinella britovi</name>
    <name type="common">Parasitic roundworm</name>
    <dbReference type="NCBI Taxonomy" id="45882"/>
    <lineage>
        <taxon>Eukaryota</taxon>
        <taxon>Metazoa</taxon>
        <taxon>Ecdysozoa</taxon>
        <taxon>Nematoda</taxon>
        <taxon>Enoplea</taxon>
        <taxon>Dorylaimia</taxon>
        <taxon>Trichinellida</taxon>
        <taxon>Trichinellidae</taxon>
        <taxon>Trichinella</taxon>
    </lineage>
</organism>
<comment type="caution">
    <text evidence="3">The sequence shown here is derived from an EMBL/GenBank/DDBJ whole genome shotgun (WGS) entry which is preliminary data.</text>
</comment>
<dbReference type="Proteomes" id="UP000054653">
    <property type="component" value="Unassembled WGS sequence"/>
</dbReference>
<sequence>MGTKLSPTGTKPPYSSISLPKRNQPPPFFWIFRNIEYFGTNLRIRL</sequence>
<dbReference type="AlphaFoldDB" id="A0A0V1AY65"/>
<dbReference type="EMBL" id="JYDI01001502">
    <property type="protein sequence ID" value="KRY29593.1"/>
    <property type="molecule type" value="Genomic_DNA"/>
</dbReference>
<accession>A0A0V1AY65</accession>
<reference evidence="3 4" key="1">
    <citation type="submission" date="2015-01" db="EMBL/GenBank/DDBJ databases">
        <title>Evolution of Trichinella species and genotypes.</title>
        <authorList>
            <person name="Korhonen P.K."/>
            <person name="Edoardo P."/>
            <person name="Giuseppe L.R."/>
            <person name="Gasser R.B."/>
        </authorList>
    </citation>
    <scope>NUCLEOTIDE SEQUENCE [LARGE SCALE GENOMIC DNA]</scope>
    <source>
        <strain evidence="3">ISS120</strain>
    </source>
</reference>
<keyword evidence="4" id="KW-1185">Reference proteome</keyword>
<name>A0A0V1AY65_TRIBR</name>
<evidence type="ECO:0000313" key="3">
    <source>
        <dbReference type="EMBL" id="KRY29593.1"/>
    </source>
</evidence>